<keyword evidence="1" id="KW-0539">Nucleus</keyword>
<evidence type="ECO:0000256" key="2">
    <source>
        <dbReference type="SAM" id="MobiDB-lite"/>
    </source>
</evidence>
<feature type="region of interest" description="Disordered" evidence="2">
    <location>
        <begin position="25"/>
        <end position="52"/>
    </location>
</feature>
<reference evidence="4 5" key="1">
    <citation type="submission" date="2019-06" db="EMBL/GenBank/DDBJ databases">
        <title>Draft genome sequence of the filamentous fungus Phialemoniopsis curvata isolated from diesel fuel.</title>
        <authorList>
            <person name="Varaljay V.A."/>
            <person name="Lyon W.J."/>
            <person name="Crouch A.L."/>
            <person name="Drake C.E."/>
            <person name="Hollomon J.M."/>
            <person name="Nadeau L.J."/>
            <person name="Nunn H.S."/>
            <person name="Stevenson B.S."/>
            <person name="Bojanowski C.L."/>
            <person name="Crookes-Goodson W.J."/>
        </authorList>
    </citation>
    <scope>NUCLEOTIDE SEQUENCE [LARGE SCALE GENOMIC DNA]</scope>
    <source>
        <strain evidence="4 5">D216</strain>
    </source>
</reference>
<keyword evidence="5" id="KW-1185">Reference proteome</keyword>
<evidence type="ECO:0000313" key="5">
    <source>
        <dbReference type="Proteomes" id="UP000319257"/>
    </source>
</evidence>
<evidence type="ECO:0000259" key="3">
    <source>
        <dbReference type="Pfam" id="PF04082"/>
    </source>
</evidence>
<dbReference type="CDD" id="cd12148">
    <property type="entry name" value="fungal_TF_MHR"/>
    <property type="match status" value="1"/>
</dbReference>
<name>A0A507ALW2_9PEZI</name>
<feature type="region of interest" description="Disordered" evidence="2">
    <location>
        <begin position="120"/>
        <end position="148"/>
    </location>
</feature>
<evidence type="ECO:0000256" key="1">
    <source>
        <dbReference type="ARBA" id="ARBA00023242"/>
    </source>
</evidence>
<dbReference type="EMBL" id="SKBQ01000047">
    <property type="protein sequence ID" value="TPX11635.1"/>
    <property type="molecule type" value="Genomic_DNA"/>
</dbReference>
<dbReference type="GO" id="GO:0003677">
    <property type="term" value="F:DNA binding"/>
    <property type="evidence" value="ECO:0007669"/>
    <property type="project" value="InterPro"/>
</dbReference>
<dbReference type="GeneID" id="41975061"/>
<dbReference type="Pfam" id="PF04082">
    <property type="entry name" value="Fungal_trans"/>
    <property type="match status" value="1"/>
</dbReference>
<dbReference type="InParanoid" id="A0A507ALW2"/>
<dbReference type="InterPro" id="IPR007219">
    <property type="entry name" value="XnlR_reg_dom"/>
</dbReference>
<feature type="compositionally biased region" description="Polar residues" evidence="2">
    <location>
        <begin position="139"/>
        <end position="148"/>
    </location>
</feature>
<dbReference type="PANTHER" id="PTHR47425">
    <property type="entry name" value="FARB-RELATED"/>
    <property type="match status" value="1"/>
</dbReference>
<feature type="compositionally biased region" description="Low complexity" evidence="2">
    <location>
        <begin position="120"/>
        <end position="138"/>
    </location>
</feature>
<dbReference type="GO" id="GO:0008270">
    <property type="term" value="F:zinc ion binding"/>
    <property type="evidence" value="ECO:0007669"/>
    <property type="project" value="InterPro"/>
</dbReference>
<dbReference type="AlphaFoldDB" id="A0A507ALW2"/>
<dbReference type="Proteomes" id="UP000319257">
    <property type="component" value="Unassembled WGS sequence"/>
</dbReference>
<comment type="caution">
    <text evidence="4">The sequence shown here is derived from an EMBL/GenBank/DDBJ whole genome shotgun (WGS) entry which is preliminary data.</text>
</comment>
<sequence>MPLTQRQRALHRRLFTANQQAKEYQRVQELRSIPTQSPSQNPIPAPEPQPARDYQEAIEPQHRKEASLNRVSLACVEVAAFQEYLPFDDYVPEYSLPLTQAEAGSHPLNPITNVAQTVAESVNGSSSGSESNDSPTSTTCGEGTSLESYQSLGDNRQYTTAIFQVFPTTLDQTALAYLQCRHAFIRPQPAFQTHLLLKYIRHVHSAMPVLDIHQLVSTITQDTSSVPSPTKSAEEKPQIPYLLYQAVMFSAVKFADGEALKSAGYDTVNAAQLEMLQRARVLYDLDTCTDVVTLIQSLLLLSFGSRFIDEPPGGRNSQFWHGLAVSTAMRLEMNSHTSSNNSTEPERRLWRRIRWSLLLWDHLLVIYQGSSHKSMARRLKWVENDLPILSLDDFDTRPISINGQKAAESAQLEQDAMNTIEKVMLCCQNTGSS</sequence>
<dbReference type="GO" id="GO:0006351">
    <property type="term" value="P:DNA-templated transcription"/>
    <property type="evidence" value="ECO:0007669"/>
    <property type="project" value="InterPro"/>
</dbReference>
<dbReference type="RefSeq" id="XP_030993346.1">
    <property type="nucleotide sequence ID" value="XM_031142378.1"/>
</dbReference>
<gene>
    <name evidence="4" type="ORF">E0L32_007614</name>
</gene>
<accession>A0A507ALW2</accession>
<evidence type="ECO:0000313" key="4">
    <source>
        <dbReference type="EMBL" id="TPX11635.1"/>
    </source>
</evidence>
<dbReference type="OrthoDB" id="5121955at2759"/>
<dbReference type="InterPro" id="IPR052761">
    <property type="entry name" value="Fungal_Detox/Toxin_TFs"/>
</dbReference>
<protein>
    <recommendedName>
        <fullName evidence="3">Xylanolytic transcriptional activator regulatory domain-containing protein</fullName>
    </recommendedName>
</protein>
<feature type="domain" description="Xylanolytic transcriptional activator regulatory" evidence="3">
    <location>
        <begin position="198"/>
        <end position="393"/>
    </location>
</feature>
<organism evidence="4 5">
    <name type="scientific">Thyridium curvatum</name>
    <dbReference type="NCBI Taxonomy" id="1093900"/>
    <lineage>
        <taxon>Eukaryota</taxon>
        <taxon>Fungi</taxon>
        <taxon>Dikarya</taxon>
        <taxon>Ascomycota</taxon>
        <taxon>Pezizomycotina</taxon>
        <taxon>Sordariomycetes</taxon>
        <taxon>Sordariomycetidae</taxon>
        <taxon>Thyridiales</taxon>
        <taxon>Thyridiaceae</taxon>
        <taxon>Thyridium</taxon>
    </lineage>
</organism>
<dbReference type="PANTHER" id="PTHR47425:SF2">
    <property type="entry name" value="FARB-RELATED"/>
    <property type="match status" value="1"/>
</dbReference>
<proteinExistence type="predicted"/>
<dbReference type="STRING" id="1093900.A0A507ALW2"/>